<evidence type="ECO:0000256" key="1">
    <source>
        <dbReference type="SAM" id="Phobius"/>
    </source>
</evidence>
<protein>
    <submittedName>
        <fullName evidence="2">Uncharacterized protein</fullName>
    </submittedName>
</protein>
<reference evidence="3" key="1">
    <citation type="submission" date="2013-03" db="EMBL/GenBank/DDBJ databases">
        <title>The Genome Sequence of Anopheles dirus WRAIR2.</title>
        <authorList>
            <consortium name="The Broad Institute Genomics Platform"/>
            <person name="Neafsey D.E."/>
            <person name="Walton C."/>
            <person name="Walker B."/>
            <person name="Young S.K."/>
            <person name="Zeng Q."/>
            <person name="Gargeya S."/>
            <person name="Fitzgerald M."/>
            <person name="Haas B."/>
            <person name="Abouelleil A."/>
            <person name="Allen A.W."/>
            <person name="Alvarado L."/>
            <person name="Arachchi H.M."/>
            <person name="Berlin A.M."/>
            <person name="Chapman S.B."/>
            <person name="Gainer-Dewar J."/>
            <person name="Goldberg J."/>
            <person name="Griggs A."/>
            <person name="Gujja S."/>
            <person name="Hansen M."/>
            <person name="Howarth C."/>
            <person name="Imamovic A."/>
            <person name="Ireland A."/>
            <person name="Larimer J."/>
            <person name="McCowan C."/>
            <person name="Murphy C."/>
            <person name="Pearson M."/>
            <person name="Poon T.W."/>
            <person name="Priest M."/>
            <person name="Roberts A."/>
            <person name="Saif S."/>
            <person name="Shea T."/>
            <person name="Sisk P."/>
            <person name="Sykes S."/>
            <person name="Wortman J."/>
            <person name="Nusbaum C."/>
            <person name="Birren B."/>
        </authorList>
    </citation>
    <scope>NUCLEOTIDE SEQUENCE [LARGE SCALE GENOMIC DNA]</scope>
    <source>
        <strain evidence="3">WRAIR2</strain>
    </source>
</reference>
<keyword evidence="1" id="KW-0472">Membrane</keyword>
<proteinExistence type="predicted"/>
<organism evidence="2 3">
    <name type="scientific">Anopheles dirus</name>
    <dbReference type="NCBI Taxonomy" id="7168"/>
    <lineage>
        <taxon>Eukaryota</taxon>
        <taxon>Metazoa</taxon>
        <taxon>Ecdysozoa</taxon>
        <taxon>Arthropoda</taxon>
        <taxon>Hexapoda</taxon>
        <taxon>Insecta</taxon>
        <taxon>Pterygota</taxon>
        <taxon>Neoptera</taxon>
        <taxon>Endopterygota</taxon>
        <taxon>Diptera</taxon>
        <taxon>Nematocera</taxon>
        <taxon>Culicoidea</taxon>
        <taxon>Culicidae</taxon>
        <taxon>Anophelinae</taxon>
        <taxon>Anopheles</taxon>
    </lineage>
</organism>
<sequence>MSSVNVPRKARHEPRVLLRSTSFQKLCSIPYSFKIEAIRSYKEHLKTVIKLLKIATRAYVISVYFKFATTMFFHEYILTLCSQLKRLRYEKGNNLATESDNANATPLKNAQKYRTTGWDVGSKKPVPLDLIVTYKTAVQTILTYTCVVYIGLQTIFLLAILCSSSTIPFGLVFLVLDLSYIGFIMSKIVLVGSHT</sequence>
<accession>A0A182NHB8</accession>
<keyword evidence="3" id="KW-1185">Reference proteome</keyword>
<feature type="transmembrane region" description="Helical" evidence="1">
    <location>
        <begin position="167"/>
        <end position="190"/>
    </location>
</feature>
<keyword evidence="1" id="KW-0812">Transmembrane</keyword>
<dbReference type="AlphaFoldDB" id="A0A182NHB8"/>
<evidence type="ECO:0000313" key="2">
    <source>
        <dbReference type="EnsemblMetazoa" id="ADIR007041-PA"/>
    </source>
</evidence>
<dbReference type="Proteomes" id="UP000075884">
    <property type="component" value="Unassembled WGS sequence"/>
</dbReference>
<dbReference type="VEuPathDB" id="VectorBase:ADIR007041"/>
<dbReference type="EnsemblMetazoa" id="ADIR007041-RA">
    <property type="protein sequence ID" value="ADIR007041-PA"/>
    <property type="gene ID" value="ADIR007041"/>
</dbReference>
<name>A0A182NHB8_9DIPT</name>
<evidence type="ECO:0000313" key="3">
    <source>
        <dbReference type="Proteomes" id="UP000075884"/>
    </source>
</evidence>
<keyword evidence="1" id="KW-1133">Transmembrane helix</keyword>
<reference evidence="2" key="2">
    <citation type="submission" date="2020-05" db="UniProtKB">
        <authorList>
            <consortium name="EnsemblMetazoa"/>
        </authorList>
    </citation>
    <scope>IDENTIFICATION</scope>
    <source>
        <strain evidence="2">WRAIR2</strain>
    </source>
</reference>
<feature type="transmembrane region" description="Helical" evidence="1">
    <location>
        <begin position="141"/>
        <end position="161"/>
    </location>
</feature>